<dbReference type="Pfam" id="PF13190">
    <property type="entry name" value="PDGLE"/>
    <property type="match status" value="1"/>
</dbReference>
<dbReference type="Proteomes" id="UP000662200">
    <property type="component" value="Unassembled WGS sequence"/>
</dbReference>
<dbReference type="AlphaFoldDB" id="A0A8J3BKP3"/>
<keyword evidence="5 7" id="KW-0472">Membrane</keyword>
<dbReference type="RefSeq" id="WP_229789282.1">
    <property type="nucleotide sequence ID" value="NZ_BMQC01000001.1"/>
</dbReference>
<feature type="transmembrane region" description="Helical" evidence="7">
    <location>
        <begin position="122"/>
        <end position="143"/>
    </location>
</feature>
<evidence type="ECO:0000256" key="3">
    <source>
        <dbReference type="ARBA" id="ARBA00022692"/>
    </source>
</evidence>
<protein>
    <recommendedName>
        <fullName evidence="8">PDGLE domain-containing protein</fullName>
    </recommendedName>
</protein>
<sequence>MSAADRPAAPARAADRPAAPARAADRPGGAAPGAADPAPRPVRRGLLLGGLAVALVLAGLVSAVASGAPDGLEAALSAGCTVDDAGEVVAGTCPATAARPHEWGGPFADYAVAGLGPGWGTALAGVGGVLLTFACGAGLFRLARRRRAG</sequence>
<proteinExistence type="predicted"/>
<keyword evidence="2" id="KW-1003">Cell membrane</keyword>
<evidence type="ECO:0000259" key="8">
    <source>
        <dbReference type="Pfam" id="PF13190"/>
    </source>
</evidence>
<evidence type="ECO:0000313" key="10">
    <source>
        <dbReference type="Proteomes" id="UP000662200"/>
    </source>
</evidence>
<evidence type="ECO:0000313" key="9">
    <source>
        <dbReference type="EMBL" id="GGK15971.1"/>
    </source>
</evidence>
<feature type="transmembrane region" description="Helical" evidence="7">
    <location>
        <begin position="46"/>
        <end position="68"/>
    </location>
</feature>
<comment type="caution">
    <text evidence="9">The sequence shown here is derived from an EMBL/GenBank/DDBJ whole genome shotgun (WGS) entry which is preliminary data.</text>
</comment>
<evidence type="ECO:0000256" key="1">
    <source>
        <dbReference type="ARBA" id="ARBA00004236"/>
    </source>
</evidence>
<reference evidence="9" key="2">
    <citation type="submission" date="2020-09" db="EMBL/GenBank/DDBJ databases">
        <authorList>
            <person name="Sun Q."/>
            <person name="Ohkuma M."/>
        </authorList>
    </citation>
    <scope>NUCLEOTIDE SEQUENCE</scope>
    <source>
        <strain evidence="9">JCM 3091</strain>
    </source>
</reference>
<evidence type="ECO:0000256" key="4">
    <source>
        <dbReference type="ARBA" id="ARBA00022989"/>
    </source>
</evidence>
<reference evidence="9" key="1">
    <citation type="journal article" date="2014" name="Int. J. Syst. Evol. Microbiol.">
        <title>Complete genome sequence of Corynebacterium casei LMG S-19264T (=DSM 44701T), isolated from a smear-ripened cheese.</title>
        <authorList>
            <consortium name="US DOE Joint Genome Institute (JGI-PGF)"/>
            <person name="Walter F."/>
            <person name="Albersmeier A."/>
            <person name="Kalinowski J."/>
            <person name="Ruckert C."/>
        </authorList>
    </citation>
    <scope>NUCLEOTIDE SEQUENCE</scope>
    <source>
        <strain evidence="9">JCM 3091</strain>
    </source>
</reference>
<feature type="compositionally biased region" description="Low complexity" evidence="6">
    <location>
        <begin position="1"/>
        <end position="37"/>
    </location>
</feature>
<feature type="domain" description="PDGLE" evidence="8">
    <location>
        <begin position="45"/>
        <end position="145"/>
    </location>
</feature>
<keyword evidence="3 7" id="KW-0812">Transmembrane</keyword>
<dbReference type="GO" id="GO:0005886">
    <property type="term" value="C:plasma membrane"/>
    <property type="evidence" value="ECO:0007669"/>
    <property type="project" value="UniProtKB-SubCell"/>
</dbReference>
<dbReference type="EMBL" id="BMQC01000001">
    <property type="protein sequence ID" value="GGK15971.1"/>
    <property type="molecule type" value="Genomic_DNA"/>
</dbReference>
<organism evidence="9 10">
    <name type="scientific">Pilimelia terevasa</name>
    <dbReference type="NCBI Taxonomy" id="53372"/>
    <lineage>
        <taxon>Bacteria</taxon>
        <taxon>Bacillati</taxon>
        <taxon>Actinomycetota</taxon>
        <taxon>Actinomycetes</taxon>
        <taxon>Micromonosporales</taxon>
        <taxon>Micromonosporaceae</taxon>
        <taxon>Pilimelia</taxon>
    </lineage>
</organism>
<dbReference type="InterPro" id="IPR025937">
    <property type="entry name" value="PDGLE_dom"/>
</dbReference>
<name>A0A8J3BKP3_9ACTN</name>
<evidence type="ECO:0000256" key="7">
    <source>
        <dbReference type="SAM" id="Phobius"/>
    </source>
</evidence>
<evidence type="ECO:0000256" key="2">
    <source>
        <dbReference type="ARBA" id="ARBA00022475"/>
    </source>
</evidence>
<keyword evidence="4 7" id="KW-1133">Transmembrane helix</keyword>
<accession>A0A8J3BKP3</accession>
<gene>
    <name evidence="9" type="ORF">GCM10010124_05750</name>
</gene>
<evidence type="ECO:0000256" key="6">
    <source>
        <dbReference type="SAM" id="MobiDB-lite"/>
    </source>
</evidence>
<comment type="subcellular location">
    <subcellularLocation>
        <location evidence="1">Cell membrane</location>
    </subcellularLocation>
</comment>
<keyword evidence="10" id="KW-1185">Reference proteome</keyword>
<evidence type="ECO:0000256" key="5">
    <source>
        <dbReference type="ARBA" id="ARBA00023136"/>
    </source>
</evidence>
<feature type="region of interest" description="Disordered" evidence="6">
    <location>
        <begin position="1"/>
        <end position="39"/>
    </location>
</feature>